<comment type="caution">
    <text evidence="1">The sequence shown here is derived from an EMBL/GenBank/DDBJ whole genome shotgun (WGS) entry which is preliminary data.</text>
</comment>
<dbReference type="AlphaFoldDB" id="A0A933W8R4"/>
<name>A0A933W8R4_UNCEI</name>
<dbReference type="EMBL" id="JACRIW010000068">
    <property type="protein sequence ID" value="MBI5169782.1"/>
    <property type="molecule type" value="Genomic_DNA"/>
</dbReference>
<organism evidence="1 2">
    <name type="scientific">Eiseniibacteriota bacterium</name>
    <dbReference type="NCBI Taxonomy" id="2212470"/>
    <lineage>
        <taxon>Bacteria</taxon>
        <taxon>Candidatus Eiseniibacteriota</taxon>
    </lineage>
</organism>
<proteinExistence type="predicted"/>
<dbReference type="Proteomes" id="UP000696931">
    <property type="component" value="Unassembled WGS sequence"/>
</dbReference>
<accession>A0A933W8R4</accession>
<reference evidence="1" key="1">
    <citation type="submission" date="2020-07" db="EMBL/GenBank/DDBJ databases">
        <title>Huge and variable diversity of episymbiotic CPR bacteria and DPANN archaea in groundwater ecosystems.</title>
        <authorList>
            <person name="He C.Y."/>
            <person name="Keren R."/>
            <person name="Whittaker M."/>
            <person name="Farag I.F."/>
            <person name="Doudna J."/>
            <person name="Cate J.H.D."/>
            <person name="Banfield J.F."/>
        </authorList>
    </citation>
    <scope>NUCLEOTIDE SEQUENCE</scope>
    <source>
        <strain evidence="1">NC_groundwater_1813_Pr3_B-0.1um_71_17</strain>
    </source>
</reference>
<protein>
    <submittedName>
        <fullName evidence="1">IS1 family transposase</fullName>
    </submittedName>
</protein>
<sequence length="365" mass="42052">MYSTVCTFVPPHCPRSHCRYHLNAEGWRWKHHGSYTRQASPTEIPRYRCCHCGATFSSQTFHTTYYLKRPELQVPLLYRIDAGSGFRQMAREMRCSHSTLVHQASRLGRHALLFMSRHRPAGPLQERLVVDGFESFAYSQYHPLHLNLGIGGDTGFHYGLTHSPLRRKGYMRPDQQMHRDTIESTLGRPDPKAIEKGMAEVIRMSAPVPQALDIRSDGHPAYERSFRRLAGYTIHHKATASTDPRTPDNDLFFVNRRDMMLRHNGANHRRETIAFSKRDQGVVDRAAIHLMLANYWAPSSVNHDRSTPAMKLGLFKTPMSPEALLGKRHFVTRTTITEEWRRCYFGLVDTAEIEHPKRHTLKLAT</sequence>
<evidence type="ECO:0000313" key="1">
    <source>
        <dbReference type="EMBL" id="MBI5169782.1"/>
    </source>
</evidence>
<evidence type="ECO:0000313" key="2">
    <source>
        <dbReference type="Proteomes" id="UP000696931"/>
    </source>
</evidence>
<gene>
    <name evidence="1" type="ORF">HZA61_09865</name>
</gene>